<dbReference type="InterPro" id="IPR000330">
    <property type="entry name" value="SNF2_N"/>
</dbReference>
<dbReference type="InterPro" id="IPR001650">
    <property type="entry name" value="Helicase_C-like"/>
</dbReference>
<dbReference type="PROSITE" id="PS51194">
    <property type="entry name" value="HELICASE_CTER"/>
    <property type="match status" value="1"/>
</dbReference>
<dbReference type="Pfam" id="PF00271">
    <property type="entry name" value="Helicase_C"/>
    <property type="match status" value="1"/>
</dbReference>
<dbReference type="CDD" id="cd18011">
    <property type="entry name" value="DEXDc_RapA"/>
    <property type="match status" value="1"/>
</dbReference>
<dbReference type="InterPro" id="IPR049730">
    <property type="entry name" value="SNF2/RAD54-like_C"/>
</dbReference>
<keyword evidence="1" id="KW-0547">Nucleotide-binding</keyword>
<sequence length="587" mass="67314">MDSQIISRHHFNTNITPSSEMLAVPDIAWSGEEIPAAIESFVVESANKQTDVDSRQWDLFRLAATAAQSRMAPTFESLLVMDHIHGFTPLPHQIETAKRVLQELRGRAILADEVGLGKTIEAGLILKEYLLRGLVRKALILVPASLVLQWTRELNEKFRIQATPQRNVWTWEQYELVVASLDTAKREPHREAVLAQPWDLVIVDEAHKLKNQRTKNWQMVNQIPNKYLLLLTATPMQNQLKELHTLVTLLKPGHLGSMSEFSSKHMATRRTPRDADRLRETMGDVMIRNRRKDGGTTLPPRSVQVVSLELSDAERVFYEEVQTLLKKEYDLRKSTRSSMLPLLTLQREICSSPYAALISLEKMQKKASSEQAKIHLSELIELGSQISSYTKVNKVIELVQQIDDKCIIFTEYRATQDFILYLLKKNGISAVPFRGGFKRGKKDWMKDLFEKKVKILVATESGGEGINLQFCSHMINFDLPWNPMRLEQRIGRIHRLGQTKNCHIHNLATKNTIEEHIVALLHEKIRMFEMVIGELDYIVSEQQFADWEKNLFEVAMTSKNKTDLAARIEQIGEAWRPSDQKARGVDK</sequence>
<dbReference type="InterPro" id="IPR038718">
    <property type="entry name" value="SNF2-like_sf"/>
</dbReference>
<dbReference type="EC" id="3.6.4.-" evidence="7"/>
<dbReference type="Pfam" id="PF00176">
    <property type="entry name" value="SNF2-rel_dom"/>
    <property type="match status" value="1"/>
</dbReference>
<keyword evidence="4" id="KW-0067">ATP-binding</keyword>
<dbReference type="Proteomes" id="UP001597079">
    <property type="component" value="Unassembled WGS sequence"/>
</dbReference>
<name>A0ABW4JF31_9BACL</name>
<dbReference type="SUPFAM" id="SSF52540">
    <property type="entry name" value="P-loop containing nucleoside triphosphate hydrolases"/>
    <property type="match status" value="2"/>
</dbReference>
<accession>A0ABW4JF31</accession>
<feature type="domain" description="Helicase ATP-binding" evidence="5">
    <location>
        <begin position="99"/>
        <end position="253"/>
    </location>
</feature>
<evidence type="ECO:0000259" key="5">
    <source>
        <dbReference type="PROSITE" id="PS51192"/>
    </source>
</evidence>
<dbReference type="Gene3D" id="3.40.50.10810">
    <property type="entry name" value="Tandem AAA-ATPase domain"/>
    <property type="match status" value="1"/>
</dbReference>
<evidence type="ECO:0000259" key="6">
    <source>
        <dbReference type="PROSITE" id="PS51194"/>
    </source>
</evidence>
<keyword evidence="8" id="KW-1185">Reference proteome</keyword>
<protein>
    <submittedName>
        <fullName evidence="7">DEAD/DEAH box helicase</fullName>
        <ecNumber evidence="7">3.6.4.-</ecNumber>
    </submittedName>
</protein>
<evidence type="ECO:0000256" key="1">
    <source>
        <dbReference type="ARBA" id="ARBA00022741"/>
    </source>
</evidence>
<organism evidence="7 8">
    <name type="scientific">Alicyclobacillus fodiniaquatilis</name>
    <dbReference type="NCBI Taxonomy" id="1661150"/>
    <lineage>
        <taxon>Bacteria</taxon>
        <taxon>Bacillati</taxon>
        <taxon>Bacillota</taxon>
        <taxon>Bacilli</taxon>
        <taxon>Bacillales</taxon>
        <taxon>Alicyclobacillaceae</taxon>
        <taxon>Alicyclobacillus</taxon>
    </lineage>
</organism>
<dbReference type="GO" id="GO:0016787">
    <property type="term" value="F:hydrolase activity"/>
    <property type="evidence" value="ECO:0007669"/>
    <property type="project" value="UniProtKB-KW"/>
</dbReference>
<evidence type="ECO:0000313" key="8">
    <source>
        <dbReference type="Proteomes" id="UP001597079"/>
    </source>
</evidence>
<gene>
    <name evidence="7" type="ORF">ACFSB2_09940</name>
</gene>
<dbReference type="CDD" id="cd18793">
    <property type="entry name" value="SF2_C_SNF"/>
    <property type="match status" value="1"/>
</dbReference>
<proteinExistence type="predicted"/>
<comment type="caution">
    <text evidence="7">The sequence shown here is derived from an EMBL/GenBank/DDBJ whole genome shotgun (WGS) entry which is preliminary data.</text>
</comment>
<evidence type="ECO:0000256" key="4">
    <source>
        <dbReference type="ARBA" id="ARBA00022840"/>
    </source>
</evidence>
<dbReference type="PANTHER" id="PTHR10799">
    <property type="entry name" value="SNF2/RAD54 HELICASE FAMILY"/>
    <property type="match status" value="1"/>
</dbReference>
<dbReference type="InterPro" id="IPR027417">
    <property type="entry name" value="P-loop_NTPase"/>
</dbReference>
<dbReference type="SMART" id="SM00487">
    <property type="entry name" value="DEXDc"/>
    <property type="match status" value="1"/>
</dbReference>
<evidence type="ECO:0000313" key="7">
    <source>
        <dbReference type="EMBL" id="MFD1675014.1"/>
    </source>
</evidence>
<evidence type="ECO:0000256" key="2">
    <source>
        <dbReference type="ARBA" id="ARBA00022801"/>
    </source>
</evidence>
<dbReference type="InterPro" id="IPR014001">
    <property type="entry name" value="Helicase_ATP-bd"/>
</dbReference>
<evidence type="ECO:0000256" key="3">
    <source>
        <dbReference type="ARBA" id="ARBA00022806"/>
    </source>
</evidence>
<feature type="domain" description="Helicase C-terminal" evidence="6">
    <location>
        <begin position="394"/>
        <end position="552"/>
    </location>
</feature>
<dbReference type="EMBL" id="JBHUCX010000024">
    <property type="protein sequence ID" value="MFD1675014.1"/>
    <property type="molecule type" value="Genomic_DNA"/>
</dbReference>
<keyword evidence="2 7" id="KW-0378">Hydrolase</keyword>
<dbReference type="SMART" id="SM00490">
    <property type="entry name" value="HELICc"/>
    <property type="match status" value="1"/>
</dbReference>
<dbReference type="GO" id="GO:0004386">
    <property type="term" value="F:helicase activity"/>
    <property type="evidence" value="ECO:0007669"/>
    <property type="project" value="UniProtKB-KW"/>
</dbReference>
<dbReference type="PROSITE" id="PS51192">
    <property type="entry name" value="HELICASE_ATP_BIND_1"/>
    <property type="match status" value="1"/>
</dbReference>
<dbReference type="InterPro" id="IPR057342">
    <property type="entry name" value="DEXDc_RapA"/>
</dbReference>
<keyword evidence="3 7" id="KW-0347">Helicase</keyword>
<dbReference type="Gene3D" id="3.40.50.300">
    <property type="entry name" value="P-loop containing nucleotide triphosphate hydrolases"/>
    <property type="match status" value="1"/>
</dbReference>
<reference evidence="8" key="1">
    <citation type="journal article" date="2019" name="Int. J. Syst. Evol. Microbiol.">
        <title>The Global Catalogue of Microorganisms (GCM) 10K type strain sequencing project: providing services to taxonomists for standard genome sequencing and annotation.</title>
        <authorList>
            <consortium name="The Broad Institute Genomics Platform"/>
            <consortium name="The Broad Institute Genome Sequencing Center for Infectious Disease"/>
            <person name="Wu L."/>
            <person name="Ma J."/>
        </authorList>
    </citation>
    <scope>NUCLEOTIDE SEQUENCE [LARGE SCALE GENOMIC DNA]</scope>
    <source>
        <strain evidence="8">CGMCC 1.12286</strain>
    </source>
</reference>